<name>A0A8S1JDY5_9CHLO</name>
<reference evidence="3" key="1">
    <citation type="submission" date="2020-12" db="EMBL/GenBank/DDBJ databases">
        <authorList>
            <person name="Iha C."/>
        </authorList>
    </citation>
    <scope>NUCLEOTIDE SEQUENCE</scope>
</reference>
<dbReference type="PANTHER" id="PTHR12161:SF5">
    <property type="entry name" value="IST1 HOMOLOG"/>
    <property type="match status" value="1"/>
</dbReference>
<feature type="compositionally biased region" description="Pro residues" evidence="2">
    <location>
        <begin position="305"/>
        <end position="324"/>
    </location>
</feature>
<dbReference type="GO" id="GO:0015031">
    <property type="term" value="P:protein transport"/>
    <property type="evidence" value="ECO:0007669"/>
    <property type="project" value="InterPro"/>
</dbReference>
<comment type="similarity">
    <text evidence="1">Belongs to the IST1 family.</text>
</comment>
<evidence type="ECO:0000256" key="1">
    <source>
        <dbReference type="ARBA" id="ARBA00005536"/>
    </source>
</evidence>
<feature type="region of interest" description="Disordered" evidence="2">
    <location>
        <begin position="462"/>
        <end position="589"/>
    </location>
</feature>
<organism evidence="3 4">
    <name type="scientific">Ostreobium quekettii</name>
    <dbReference type="NCBI Taxonomy" id="121088"/>
    <lineage>
        <taxon>Eukaryota</taxon>
        <taxon>Viridiplantae</taxon>
        <taxon>Chlorophyta</taxon>
        <taxon>core chlorophytes</taxon>
        <taxon>Ulvophyceae</taxon>
        <taxon>TCBD clade</taxon>
        <taxon>Bryopsidales</taxon>
        <taxon>Ostreobineae</taxon>
        <taxon>Ostreobiaceae</taxon>
        <taxon>Ostreobium</taxon>
    </lineage>
</organism>
<feature type="compositionally biased region" description="Pro residues" evidence="2">
    <location>
        <begin position="413"/>
        <end position="426"/>
    </location>
</feature>
<keyword evidence="4" id="KW-1185">Reference proteome</keyword>
<dbReference type="Gene3D" id="1.20.1260.60">
    <property type="entry name" value="Vacuolar protein sorting-associated protein Ist1"/>
    <property type="match status" value="1"/>
</dbReference>
<feature type="compositionally biased region" description="Low complexity" evidence="2">
    <location>
        <begin position="10"/>
        <end position="21"/>
    </location>
</feature>
<evidence type="ECO:0000256" key="2">
    <source>
        <dbReference type="SAM" id="MobiDB-lite"/>
    </source>
</evidence>
<dbReference type="OrthoDB" id="29853at2759"/>
<sequence length="589" mass="62844">MRCFAEIHVSSGGSRGPEPGRTQPRTLRHPPHGAAVAPLECHAGPKGRRKRRRGPCRHAIEMFKSRFNANRAKTQCRLCVGRIKLLKNKRNIQMAQMRKEVAELLRADRGEYAWIRVEAILREKNLSAAYEILELYLELLAVRAALVERAKEVPPDMVEAITSMMHAAPRVADLPELQQVRSLLMHRFGKELGPEEPKDGEESRWQVNYNLRRFLSVAAPQPEEKLSMLSKIAQEHDVDFDAEQLSITVMSHSESHKEDPASQKEKEYQKHMAASLGGGATAAGPLGATHFGRQKTHPGIEDPVAQPPPQMATPHPLPSQPSLPPAVPSCPAPCASSPVGAYTNAQTAATAAWNAAEEAKRAAAAAAGYAAQAPVSANPPNPATVPMIFGTPPAAMPAAPGYAVHTETSPPQAWAPPSPGPKPVTPTSPEDHAPLANSEPHAGSFKVKSQDELQRQYDAALGAPPKKDATSGPPSAPPMGGLPGAMPQVQAGSTAPPLYSESSSSPQVPHAPRPPNGVDPELPCVPQYPPPGVNLPHVPGAGEDFPPVPQGGPGVDDLPSVPIVPGGVADQPHDHMDELTKRLDDLKKD</sequence>
<dbReference type="Pfam" id="PF03398">
    <property type="entry name" value="Ist1"/>
    <property type="match status" value="1"/>
</dbReference>
<dbReference type="InterPro" id="IPR005061">
    <property type="entry name" value="Ist1"/>
</dbReference>
<comment type="caution">
    <text evidence="3">The sequence shown here is derived from an EMBL/GenBank/DDBJ whole genome shotgun (WGS) entry which is preliminary data.</text>
</comment>
<dbReference type="EMBL" id="CAJHUC010002485">
    <property type="protein sequence ID" value="CAD7703890.1"/>
    <property type="molecule type" value="Genomic_DNA"/>
</dbReference>
<feature type="compositionally biased region" description="Basic and acidic residues" evidence="2">
    <location>
        <begin position="571"/>
        <end position="589"/>
    </location>
</feature>
<dbReference type="AlphaFoldDB" id="A0A8S1JDY5"/>
<dbReference type="Proteomes" id="UP000708148">
    <property type="component" value="Unassembled WGS sequence"/>
</dbReference>
<feature type="region of interest" description="Disordered" evidence="2">
    <location>
        <begin position="8"/>
        <end position="31"/>
    </location>
</feature>
<protein>
    <submittedName>
        <fullName evidence="3">Uncharacterized protein</fullName>
    </submittedName>
</protein>
<proteinExistence type="inferred from homology"/>
<feature type="region of interest" description="Disordered" evidence="2">
    <location>
        <begin position="294"/>
        <end position="324"/>
    </location>
</feature>
<accession>A0A8S1JDY5</accession>
<evidence type="ECO:0000313" key="3">
    <source>
        <dbReference type="EMBL" id="CAD7703890.1"/>
    </source>
</evidence>
<feature type="region of interest" description="Disordered" evidence="2">
    <location>
        <begin position="400"/>
        <end position="450"/>
    </location>
</feature>
<dbReference type="InterPro" id="IPR042277">
    <property type="entry name" value="IST1-like"/>
</dbReference>
<dbReference type="FunFam" id="1.20.1260.60:FF:000002">
    <property type="entry name" value="Vacuolar protein sorting-associated protein IST1"/>
    <property type="match status" value="1"/>
</dbReference>
<evidence type="ECO:0000313" key="4">
    <source>
        <dbReference type="Proteomes" id="UP000708148"/>
    </source>
</evidence>
<gene>
    <name evidence="3" type="ORF">OSTQU699_LOCUS9247</name>
</gene>
<dbReference type="PANTHER" id="PTHR12161">
    <property type="entry name" value="IST1 FAMILY MEMBER"/>
    <property type="match status" value="1"/>
</dbReference>